<dbReference type="Proteomes" id="UP000886523">
    <property type="component" value="Unassembled WGS sequence"/>
</dbReference>
<feature type="compositionally biased region" description="Low complexity" evidence="1">
    <location>
        <begin position="834"/>
        <end position="848"/>
    </location>
</feature>
<feature type="region of interest" description="Disordered" evidence="1">
    <location>
        <begin position="49"/>
        <end position="78"/>
    </location>
</feature>
<gene>
    <name evidence="2" type="ORF">BS47DRAFT_233853</name>
</gene>
<proteinExistence type="predicted"/>
<keyword evidence="3" id="KW-1185">Reference proteome</keyword>
<organism evidence="2 3">
    <name type="scientific">Hydnum rufescens UP504</name>
    <dbReference type="NCBI Taxonomy" id="1448309"/>
    <lineage>
        <taxon>Eukaryota</taxon>
        <taxon>Fungi</taxon>
        <taxon>Dikarya</taxon>
        <taxon>Basidiomycota</taxon>
        <taxon>Agaricomycotina</taxon>
        <taxon>Agaricomycetes</taxon>
        <taxon>Cantharellales</taxon>
        <taxon>Hydnaceae</taxon>
        <taxon>Hydnum</taxon>
    </lineage>
</organism>
<dbReference type="AlphaFoldDB" id="A0A9P6AM06"/>
<feature type="compositionally biased region" description="Polar residues" evidence="1">
    <location>
        <begin position="181"/>
        <end position="205"/>
    </location>
</feature>
<protein>
    <submittedName>
        <fullName evidence="2">Uncharacterized protein</fullName>
    </submittedName>
</protein>
<feature type="region of interest" description="Disordered" evidence="1">
    <location>
        <begin position="180"/>
        <end position="207"/>
    </location>
</feature>
<feature type="compositionally biased region" description="Basic and acidic residues" evidence="1">
    <location>
        <begin position="857"/>
        <end position="868"/>
    </location>
</feature>
<evidence type="ECO:0000313" key="3">
    <source>
        <dbReference type="Proteomes" id="UP000886523"/>
    </source>
</evidence>
<evidence type="ECO:0000256" key="1">
    <source>
        <dbReference type="SAM" id="MobiDB-lite"/>
    </source>
</evidence>
<feature type="region of interest" description="Disordered" evidence="1">
    <location>
        <begin position="126"/>
        <end position="163"/>
    </location>
</feature>
<feature type="region of interest" description="Disordered" evidence="1">
    <location>
        <begin position="466"/>
        <end position="491"/>
    </location>
</feature>
<feature type="compositionally biased region" description="Basic and acidic residues" evidence="1">
    <location>
        <begin position="757"/>
        <end position="773"/>
    </location>
</feature>
<comment type="caution">
    <text evidence="2">The sequence shown here is derived from an EMBL/GenBank/DDBJ whole genome shotgun (WGS) entry which is preliminary data.</text>
</comment>
<feature type="compositionally biased region" description="Low complexity" evidence="1">
    <location>
        <begin position="61"/>
        <end position="78"/>
    </location>
</feature>
<accession>A0A9P6AM06</accession>
<reference evidence="2" key="1">
    <citation type="journal article" date="2020" name="Nat. Commun.">
        <title>Large-scale genome sequencing of mycorrhizal fungi provides insights into the early evolution of symbiotic traits.</title>
        <authorList>
            <person name="Miyauchi S."/>
            <person name="Kiss E."/>
            <person name="Kuo A."/>
            <person name="Drula E."/>
            <person name="Kohler A."/>
            <person name="Sanchez-Garcia M."/>
            <person name="Morin E."/>
            <person name="Andreopoulos B."/>
            <person name="Barry K.W."/>
            <person name="Bonito G."/>
            <person name="Buee M."/>
            <person name="Carver A."/>
            <person name="Chen C."/>
            <person name="Cichocki N."/>
            <person name="Clum A."/>
            <person name="Culley D."/>
            <person name="Crous P.W."/>
            <person name="Fauchery L."/>
            <person name="Girlanda M."/>
            <person name="Hayes R.D."/>
            <person name="Keri Z."/>
            <person name="LaButti K."/>
            <person name="Lipzen A."/>
            <person name="Lombard V."/>
            <person name="Magnuson J."/>
            <person name="Maillard F."/>
            <person name="Murat C."/>
            <person name="Nolan M."/>
            <person name="Ohm R.A."/>
            <person name="Pangilinan J."/>
            <person name="Pereira M.F."/>
            <person name="Perotto S."/>
            <person name="Peter M."/>
            <person name="Pfister S."/>
            <person name="Riley R."/>
            <person name="Sitrit Y."/>
            <person name="Stielow J.B."/>
            <person name="Szollosi G."/>
            <person name="Zifcakova L."/>
            <person name="Stursova M."/>
            <person name="Spatafora J.W."/>
            <person name="Tedersoo L."/>
            <person name="Vaario L.M."/>
            <person name="Yamada A."/>
            <person name="Yan M."/>
            <person name="Wang P."/>
            <person name="Xu J."/>
            <person name="Bruns T."/>
            <person name="Baldrian P."/>
            <person name="Vilgalys R."/>
            <person name="Dunand C."/>
            <person name="Henrissat B."/>
            <person name="Grigoriev I.V."/>
            <person name="Hibbett D."/>
            <person name="Nagy L.G."/>
            <person name="Martin F.M."/>
        </authorList>
    </citation>
    <scope>NUCLEOTIDE SEQUENCE</scope>
    <source>
        <strain evidence="2">UP504</strain>
    </source>
</reference>
<feature type="region of interest" description="Disordered" evidence="1">
    <location>
        <begin position="220"/>
        <end position="258"/>
    </location>
</feature>
<feature type="compositionally biased region" description="Low complexity" evidence="1">
    <location>
        <begin position="789"/>
        <end position="806"/>
    </location>
</feature>
<name>A0A9P6AM06_9AGAM</name>
<sequence>MSQILTTLGGTFTSCACGRQQFGGVRDCVFALMSRFVCDRSRFSANGQRVACPDDKEGNDPISSMPTPMSSPSALPTSQTLNSTLGIKTKPVKRVKNGKADLGPMVGWTVAEGPYVGIQGLSNRNGYIEPGPRSTPSSFPPTPSSPFSSTPQLPGVPTPSGSVNSKAWASVVGLYDAPRPVTTSSSSATQFRPDPSSTSSNSVLMSPTPRYQGPIYDRSNLPKISTSLPVPMASPLEPQRHQPHLPSVTNKPPSPHHGMSMSRGIVNGVSAASTCPSPILESAVEESDSYLFIVHQSPVSTSAVSFAKEVLGAPPVASPQESAEVDTLMSEGAGPLPMEQRRLAWVEDNEPIKLPPKMQKRMKSSGGGGPILEAPGTAGASSFDDKVDADATLMPPPFIPDSFDPVTVTSMPVSSPSDLHSCVELPSCSLPLSSSDQLSNLTASRKMTEMPATPNSTLRDTVVVGAPKREPEPEPEQMSTPAFTGRATTPHLAPEPLAASSPAPVPAPAVRMSFFDWKQKRAQEKHGKNRKDAIIVKEEMYECQGLQSPGLDVNVKIEADVDDGCAPLTSSSSEKMGSRTELTQPQFHIDIPTIDVSFTVASGAPMFPAPIQTPPVSRSPHEDSLPRLAFASKPLECGSLWKDPATNPSPPPTLPASSEMDMDDDDVRLDVVRSPTETMRPATRPEQASLSIVLPTPSPDAEDAEDGEIPPSPHDKPLSPPTRLLATPVLPEPRRAPRSMTPLVHLPPPLPPVRRSSPGERYRPGSPPRERRLPHPSRSYRPDPPPPSLNSYRPSSPADSTSSPSDSPRHLSNTWHDEPRAPPSAGRGGDRWYGSSWRVSSSQHHSTSIGGGPRSGGPRDHYRDRDYAPPHGFARGGWDSDRGASGVGRYMDRNRYPRDRDARELIKQRGIEARAREAEVYKGRTVPSNPRGGA</sequence>
<dbReference type="EMBL" id="MU129061">
    <property type="protein sequence ID" value="KAF9508310.1"/>
    <property type="molecule type" value="Genomic_DNA"/>
</dbReference>
<evidence type="ECO:0000313" key="2">
    <source>
        <dbReference type="EMBL" id="KAF9508310.1"/>
    </source>
</evidence>
<feature type="region of interest" description="Disordered" evidence="1">
    <location>
        <begin position="639"/>
        <end position="896"/>
    </location>
</feature>